<dbReference type="Proteomes" id="UP000185544">
    <property type="component" value="Chromosome"/>
</dbReference>
<dbReference type="InterPro" id="IPR013563">
    <property type="entry name" value="Oligopep_ABC_C"/>
</dbReference>
<name>A0A1L6MWS6_9BACT</name>
<dbReference type="GO" id="GO:0015833">
    <property type="term" value="P:peptide transport"/>
    <property type="evidence" value="ECO:0007669"/>
    <property type="project" value="InterPro"/>
</dbReference>
<dbReference type="InterPro" id="IPR027417">
    <property type="entry name" value="P-loop_NTPase"/>
</dbReference>
<keyword evidence="6" id="KW-0067">ATP-binding</keyword>
<evidence type="ECO:0000259" key="8">
    <source>
        <dbReference type="PROSITE" id="PS50893"/>
    </source>
</evidence>
<reference evidence="9 10" key="1">
    <citation type="submission" date="2016-08" db="EMBL/GenBank/DDBJ databases">
        <title>Identification and validation of antigenic proteins from Pajaroellobacter abortibovis using de-novo genome sequence assembly and reverse vaccinology.</title>
        <authorList>
            <person name="Welly B.T."/>
            <person name="Miller M.R."/>
            <person name="Stott J.L."/>
            <person name="Blanchard M.T."/>
            <person name="Islas-Trejo A.D."/>
            <person name="O'Rourke S.M."/>
            <person name="Young A.E."/>
            <person name="Medrano J.F."/>
            <person name="Van Eenennaam A.L."/>
        </authorList>
    </citation>
    <scope>NUCLEOTIDE SEQUENCE [LARGE SCALE GENOMIC DNA]</scope>
    <source>
        <strain evidence="9 10">BTF92-0548A/99-0131</strain>
    </source>
</reference>
<dbReference type="OrthoDB" id="9809450at2"/>
<dbReference type="FunFam" id="3.40.50.300:FF:000016">
    <property type="entry name" value="Oligopeptide ABC transporter ATP-binding component"/>
    <property type="match status" value="1"/>
</dbReference>
<dbReference type="GO" id="GO:0005886">
    <property type="term" value="C:plasma membrane"/>
    <property type="evidence" value="ECO:0007669"/>
    <property type="project" value="UniProtKB-SubCell"/>
</dbReference>
<keyword evidence="5" id="KW-0547">Nucleotide-binding</keyword>
<evidence type="ECO:0000256" key="2">
    <source>
        <dbReference type="ARBA" id="ARBA00005417"/>
    </source>
</evidence>
<dbReference type="GO" id="GO:0005524">
    <property type="term" value="F:ATP binding"/>
    <property type="evidence" value="ECO:0007669"/>
    <property type="project" value="UniProtKB-KW"/>
</dbReference>
<evidence type="ECO:0000256" key="7">
    <source>
        <dbReference type="ARBA" id="ARBA00023136"/>
    </source>
</evidence>
<dbReference type="PROSITE" id="PS00211">
    <property type="entry name" value="ABC_TRANSPORTER_1"/>
    <property type="match status" value="1"/>
</dbReference>
<dbReference type="AlphaFoldDB" id="A0A1L6MWS6"/>
<accession>A0A1L6MWS6</accession>
<comment type="similarity">
    <text evidence="2">Belongs to the ABC transporter superfamily.</text>
</comment>
<keyword evidence="3" id="KW-0813">Transport</keyword>
<dbReference type="PROSITE" id="PS50893">
    <property type="entry name" value="ABC_TRANSPORTER_2"/>
    <property type="match status" value="1"/>
</dbReference>
<dbReference type="Pfam" id="PF00005">
    <property type="entry name" value="ABC_tran"/>
    <property type="match status" value="1"/>
</dbReference>
<evidence type="ECO:0000256" key="5">
    <source>
        <dbReference type="ARBA" id="ARBA00022741"/>
    </source>
</evidence>
<dbReference type="NCBIfam" id="TIGR01727">
    <property type="entry name" value="oligo_HPY"/>
    <property type="match status" value="1"/>
</dbReference>
<organism evidence="9 10">
    <name type="scientific">Pajaroellobacter abortibovis</name>
    <dbReference type="NCBI Taxonomy" id="1882918"/>
    <lineage>
        <taxon>Bacteria</taxon>
        <taxon>Pseudomonadati</taxon>
        <taxon>Myxococcota</taxon>
        <taxon>Polyangia</taxon>
        <taxon>Polyangiales</taxon>
        <taxon>Polyangiaceae</taxon>
    </lineage>
</organism>
<feature type="domain" description="ABC transporter" evidence="8">
    <location>
        <begin position="7"/>
        <end position="258"/>
    </location>
</feature>
<evidence type="ECO:0000313" key="10">
    <source>
        <dbReference type="Proteomes" id="UP000185544"/>
    </source>
</evidence>
<evidence type="ECO:0000256" key="4">
    <source>
        <dbReference type="ARBA" id="ARBA00022475"/>
    </source>
</evidence>
<dbReference type="SUPFAM" id="SSF52540">
    <property type="entry name" value="P-loop containing nucleoside triphosphate hydrolases"/>
    <property type="match status" value="1"/>
</dbReference>
<dbReference type="Pfam" id="PF08352">
    <property type="entry name" value="oligo_HPY"/>
    <property type="match status" value="1"/>
</dbReference>
<evidence type="ECO:0000256" key="3">
    <source>
        <dbReference type="ARBA" id="ARBA00022448"/>
    </source>
</evidence>
<dbReference type="SMART" id="SM00382">
    <property type="entry name" value="AAA"/>
    <property type="match status" value="1"/>
</dbReference>
<gene>
    <name evidence="9" type="ORF">BCY86_04400</name>
</gene>
<dbReference type="Gene3D" id="3.40.50.300">
    <property type="entry name" value="P-loop containing nucleotide triphosphate hydrolases"/>
    <property type="match status" value="1"/>
</dbReference>
<dbReference type="InterPro" id="IPR003593">
    <property type="entry name" value="AAA+_ATPase"/>
</dbReference>
<dbReference type="InterPro" id="IPR017871">
    <property type="entry name" value="ABC_transporter-like_CS"/>
</dbReference>
<dbReference type="KEGG" id="pabo:BCY86_04400"/>
<keyword evidence="7" id="KW-0472">Membrane</keyword>
<dbReference type="STRING" id="1882918.BCY86_04400"/>
<dbReference type="RefSeq" id="WP_075276676.1">
    <property type="nucleotide sequence ID" value="NZ_CP016908.1"/>
</dbReference>
<proteinExistence type="inferred from homology"/>
<dbReference type="PANTHER" id="PTHR43297">
    <property type="entry name" value="OLIGOPEPTIDE TRANSPORT ATP-BINDING PROTEIN APPD"/>
    <property type="match status" value="1"/>
</dbReference>
<evidence type="ECO:0000256" key="1">
    <source>
        <dbReference type="ARBA" id="ARBA00004417"/>
    </source>
</evidence>
<keyword evidence="4" id="KW-1003">Cell membrane</keyword>
<protein>
    <recommendedName>
        <fullName evidence="8">ABC transporter domain-containing protein</fullName>
    </recommendedName>
</protein>
<keyword evidence="10" id="KW-1185">Reference proteome</keyword>
<sequence length="331" mass="36956">MHKPPLLQVCNLVVTFPTENGTVRAVDGVSFEIEESCRVGLVGESGCGKSALARSILRLIETPSGQVSADAIWFQGKNLMDCSEKTMRQIRGSVISMIFQDPLMSLNPIYTVGSQIIEVIRLHQPKTKLEAYHQAVEMLKLVKFDAPEQLMRTYPHQLSGGQLQRIMIAMALACKPKILIEDEPTTALDVITQSQVLDLLESIRQSNQMSLLLITHDLRIVADYTDEMIVMYAGRIVEQGSTSALFSQPHHPYTRILIESIPQWHQSPDECRKPLLSIQGGVPSLSSPPPGCWFASRCPLKVDTCTQREPPLIAIGNGRKTRCFRWEEAHV</sequence>
<dbReference type="InterPro" id="IPR050388">
    <property type="entry name" value="ABC_Ni/Peptide_Import"/>
</dbReference>
<comment type="subcellular location">
    <subcellularLocation>
        <location evidence="1">Cell inner membrane</location>
        <topology evidence="1">Peripheral membrane protein</topology>
    </subcellularLocation>
</comment>
<dbReference type="GO" id="GO:0016887">
    <property type="term" value="F:ATP hydrolysis activity"/>
    <property type="evidence" value="ECO:0007669"/>
    <property type="project" value="InterPro"/>
</dbReference>
<evidence type="ECO:0000256" key="6">
    <source>
        <dbReference type="ARBA" id="ARBA00022840"/>
    </source>
</evidence>
<dbReference type="CDD" id="cd03257">
    <property type="entry name" value="ABC_NikE_OppD_transporters"/>
    <property type="match status" value="1"/>
</dbReference>
<dbReference type="PANTHER" id="PTHR43297:SF2">
    <property type="entry name" value="DIPEPTIDE TRANSPORT ATP-BINDING PROTEIN DPPD"/>
    <property type="match status" value="1"/>
</dbReference>
<evidence type="ECO:0000313" key="9">
    <source>
        <dbReference type="EMBL" id="APS00010.1"/>
    </source>
</evidence>
<dbReference type="EMBL" id="CP016908">
    <property type="protein sequence ID" value="APS00010.1"/>
    <property type="molecule type" value="Genomic_DNA"/>
</dbReference>
<dbReference type="InterPro" id="IPR003439">
    <property type="entry name" value="ABC_transporter-like_ATP-bd"/>
</dbReference>